<dbReference type="FunFam" id="1.10.287.130:FF:000001">
    <property type="entry name" value="Two-component sensor histidine kinase"/>
    <property type="match status" value="1"/>
</dbReference>
<evidence type="ECO:0000256" key="6">
    <source>
        <dbReference type="ARBA" id="ARBA00023012"/>
    </source>
</evidence>
<feature type="domain" description="Histidine kinase" evidence="9">
    <location>
        <begin position="336"/>
        <end position="551"/>
    </location>
</feature>
<gene>
    <name evidence="11" type="primary">luxQ_4</name>
    <name evidence="11" type="ORF">Mal15_31680</name>
</gene>
<keyword evidence="5 11" id="KW-0418">Kinase</keyword>
<dbReference type="EMBL" id="CP036264">
    <property type="protein sequence ID" value="QEF99108.1"/>
    <property type="molecule type" value="Genomic_DNA"/>
</dbReference>
<keyword evidence="4 11" id="KW-0808">Transferase</keyword>
<dbReference type="InterPro" id="IPR029016">
    <property type="entry name" value="GAF-like_dom_sf"/>
</dbReference>
<dbReference type="Pfam" id="PF13185">
    <property type="entry name" value="GAF_2"/>
    <property type="match status" value="1"/>
</dbReference>
<dbReference type="FunFam" id="3.30.565.10:FF:000006">
    <property type="entry name" value="Sensor histidine kinase WalK"/>
    <property type="match status" value="1"/>
</dbReference>
<name>A0A5B9MDF4_9BACT</name>
<dbReference type="CDD" id="cd17580">
    <property type="entry name" value="REC_2_DhkD-like"/>
    <property type="match status" value="1"/>
</dbReference>
<dbReference type="PROSITE" id="PS50110">
    <property type="entry name" value="RESPONSE_REGULATORY"/>
    <property type="match status" value="1"/>
</dbReference>
<dbReference type="PROSITE" id="PS50109">
    <property type="entry name" value="HIS_KIN"/>
    <property type="match status" value="1"/>
</dbReference>
<dbReference type="InterPro" id="IPR000014">
    <property type="entry name" value="PAS"/>
</dbReference>
<dbReference type="SUPFAM" id="SSF55781">
    <property type="entry name" value="GAF domain-like"/>
    <property type="match status" value="1"/>
</dbReference>
<reference evidence="11 12" key="1">
    <citation type="submission" date="2019-02" db="EMBL/GenBank/DDBJ databases">
        <title>Planctomycetal bacteria perform biofilm scaping via a novel small molecule.</title>
        <authorList>
            <person name="Jeske O."/>
            <person name="Boedeker C."/>
            <person name="Wiegand S."/>
            <person name="Breitling P."/>
            <person name="Kallscheuer N."/>
            <person name="Jogler M."/>
            <person name="Rohde M."/>
            <person name="Petersen J."/>
            <person name="Medema M.H."/>
            <person name="Surup F."/>
            <person name="Jogler C."/>
        </authorList>
    </citation>
    <scope>NUCLEOTIDE SEQUENCE [LARGE SCALE GENOMIC DNA]</scope>
    <source>
        <strain evidence="11 12">Mal15</strain>
    </source>
</reference>
<sequence length="691" mass="76623">MTLIWMNPLTPESFEALASTLGDPLVLLSPGGVILGANVPAVRAMGGLKKADVMQRSLLEFVEQSHTELDEWFRLARRTSDGTLGMLKFQNRNEALRVIAHRINSGRSYFLLLRLQEYAVALKQFTALNEKVGQLDREISRRRIVESQLRIERDIAAFGRDIGMTLVESHDLNEALQDCTQLMVRHLDIALARIWLANDAGTLLHLVASSGLYTHLNGEHGRIRFGDYKIGRIAQEQQTHVTNDVLSDPAIHDKDWAEREGIVAFIGCPLIDGRTTVGVIGMFARDPLNDAVSTALRSVANSIALRIRKQTIQDGLAKQTQALKEADRRKDEFLAMLSHELRNPLAPVRSGLDLLAISETQHRDTIEMMQRQIEHLVRLVDDLLDVSRIMLGKVDLRKRPVTLGSLIEQAHETLQEMIKDAGHRFEVRLPPEPVWINADSVRIIQVIENLLKNACKYTDSGGDISINVNTAGNQVTLAVEDNGIGIDSDLLPQVFDLFTQADRTLDRAQGGLGIGLTLTKNLVEMHRGSIRVSSAGLGTGTTFTVQLPICAAPQDDADTEAQLPPPTNAPLRILAVDDNRAARFMMEKLLEKLGPHEVKTAGDGQSAIEIFVEFQPELVFMDIGLPGQDGYEIARQIRKLETGTPCRLVALTGYGQQGDREKSKQAGFDEHLVKPPGIDQIRELLSHPRKV</sequence>
<keyword evidence="3 8" id="KW-0597">Phosphoprotein</keyword>
<dbReference type="SMART" id="SM00091">
    <property type="entry name" value="PAS"/>
    <property type="match status" value="1"/>
</dbReference>
<protein>
    <recommendedName>
        <fullName evidence="2">histidine kinase</fullName>
        <ecNumber evidence="2">2.7.13.3</ecNumber>
    </recommendedName>
</protein>
<feature type="domain" description="Response regulatory" evidence="10">
    <location>
        <begin position="572"/>
        <end position="689"/>
    </location>
</feature>
<evidence type="ECO:0000256" key="7">
    <source>
        <dbReference type="ARBA" id="ARBA00023136"/>
    </source>
</evidence>
<dbReference type="InterPro" id="IPR011006">
    <property type="entry name" value="CheY-like_superfamily"/>
</dbReference>
<dbReference type="SMART" id="SM00387">
    <property type="entry name" value="HATPase_c"/>
    <property type="match status" value="1"/>
</dbReference>
<evidence type="ECO:0000256" key="5">
    <source>
        <dbReference type="ARBA" id="ARBA00022777"/>
    </source>
</evidence>
<dbReference type="InterPro" id="IPR003018">
    <property type="entry name" value="GAF"/>
</dbReference>
<feature type="modified residue" description="4-aspartylphosphate" evidence="8">
    <location>
        <position position="622"/>
    </location>
</feature>
<evidence type="ECO:0000259" key="10">
    <source>
        <dbReference type="PROSITE" id="PS50110"/>
    </source>
</evidence>
<dbReference type="SMART" id="SM00448">
    <property type="entry name" value="REC"/>
    <property type="match status" value="1"/>
</dbReference>
<evidence type="ECO:0000256" key="3">
    <source>
        <dbReference type="ARBA" id="ARBA00022553"/>
    </source>
</evidence>
<dbReference type="AlphaFoldDB" id="A0A5B9MDF4"/>
<keyword evidence="12" id="KW-1185">Reference proteome</keyword>
<evidence type="ECO:0000256" key="4">
    <source>
        <dbReference type="ARBA" id="ARBA00022679"/>
    </source>
</evidence>
<evidence type="ECO:0000313" key="11">
    <source>
        <dbReference type="EMBL" id="QEF99108.1"/>
    </source>
</evidence>
<dbReference type="PRINTS" id="PR00344">
    <property type="entry name" value="BCTRLSENSOR"/>
</dbReference>
<dbReference type="SMART" id="SM00388">
    <property type="entry name" value="HisKA"/>
    <property type="match status" value="1"/>
</dbReference>
<dbReference type="Proteomes" id="UP000321353">
    <property type="component" value="Chromosome"/>
</dbReference>
<dbReference type="KEGG" id="smam:Mal15_31680"/>
<dbReference type="PANTHER" id="PTHR43547:SF2">
    <property type="entry name" value="HYBRID SIGNAL TRANSDUCTION HISTIDINE KINASE C"/>
    <property type="match status" value="1"/>
</dbReference>
<dbReference type="Gene3D" id="3.30.450.40">
    <property type="match status" value="1"/>
</dbReference>
<comment type="catalytic activity">
    <reaction evidence="1">
        <text>ATP + protein L-histidine = ADP + protein N-phospho-L-histidine.</text>
        <dbReference type="EC" id="2.7.13.3"/>
    </reaction>
</comment>
<dbReference type="InterPro" id="IPR001789">
    <property type="entry name" value="Sig_transdc_resp-reg_receiver"/>
</dbReference>
<evidence type="ECO:0000256" key="8">
    <source>
        <dbReference type="PROSITE-ProRule" id="PRU00169"/>
    </source>
</evidence>
<dbReference type="Gene3D" id="3.40.50.2300">
    <property type="match status" value="1"/>
</dbReference>
<evidence type="ECO:0000313" key="12">
    <source>
        <dbReference type="Proteomes" id="UP000321353"/>
    </source>
</evidence>
<dbReference type="Pfam" id="PF00512">
    <property type="entry name" value="HisKA"/>
    <property type="match status" value="1"/>
</dbReference>
<dbReference type="InterPro" id="IPR005467">
    <property type="entry name" value="His_kinase_dom"/>
</dbReference>
<dbReference type="Pfam" id="PF00072">
    <property type="entry name" value="Response_reg"/>
    <property type="match status" value="1"/>
</dbReference>
<dbReference type="InterPro" id="IPR036097">
    <property type="entry name" value="HisK_dim/P_sf"/>
</dbReference>
<evidence type="ECO:0000259" key="9">
    <source>
        <dbReference type="PROSITE" id="PS50109"/>
    </source>
</evidence>
<dbReference type="InterPro" id="IPR036890">
    <property type="entry name" value="HATPase_C_sf"/>
</dbReference>
<keyword evidence="7" id="KW-0472">Membrane</keyword>
<dbReference type="InterPro" id="IPR003594">
    <property type="entry name" value="HATPase_dom"/>
</dbReference>
<dbReference type="SUPFAM" id="SSF47384">
    <property type="entry name" value="Homodimeric domain of signal transducing histidine kinase"/>
    <property type="match status" value="1"/>
</dbReference>
<dbReference type="Pfam" id="PF02518">
    <property type="entry name" value="HATPase_c"/>
    <property type="match status" value="1"/>
</dbReference>
<dbReference type="InterPro" id="IPR003661">
    <property type="entry name" value="HisK_dim/P_dom"/>
</dbReference>
<dbReference type="GO" id="GO:0000155">
    <property type="term" value="F:phosphorelay sensor kinase activity"/>
    <property type="evidence" value="ECO:0007669"/>
    <property type="project" value="InterPro"/>
</dbReference>
<evidence type="ECO:0000256" key="1">
    <source>
        <dbReference type="ARBA" id="ARBA00000085"/>
    </source>
</evidence>
<dbReference type="InterPro" id="IPR004358">
    <property type="entry name" value="Sig_transdc_His_kin-like_C"/>
</dbReference>
<dbReference type="Gene3D" id="1.10.287.130">
    <property type="match status" value="1"/>
</dbReference>
<dbReference type="SUPFAM" id="SSF55874">
    <property type="entry name" value="ATPase domain of HSP90 chaperone/DNA topoisomerase II/histidine kinase"/>
    <property type="match status" value="1"/>
</dbReference>
<dbReference type="SUPFAM" id="SSF52172">
    <property type="entry name" value="CheY-like"/>
    <property type="match status" value="1"/>
</dbReference>
<dbReference type="PANTHER" id="PTHR43547">
    <property type="entry name" value="TWO-COMPONENT HISTIDINE KINASE"/>
    <property type="match status" value="1"/>
</dbReference>
<organism evidence="11 12">
    <name type="scientific">Stieleria maiorica</name>
    <dbReference type="NCBI Taxonomy" id="2795974"/>
    <lineage>
        <taxon>Bacteria</taxon>
        <taxon>Pseudomonadati</taxon>
        <taxon>Planctomycetota</taxon>
        <taxon>Planctomycetia</taxon>
        <taxon>Pirellulales</taxon>
        <taxon>Pirellulaceae</taxon>
        <taxon>Stieleria</taxon>
    </lineage>
</organism>
<evidence type="ECO:0000256" key="2">
    <source>
        <dbReference type="ARBA" id="ARBA00012438"/>
    </source>
</evidence>
<dbReference type="SMART" id="SM00065">
    <property type="entry name" value="GAF"/>
    <property type="match status" value="1"/>
</dbReference>
<dbReference type="Gene3D" id="3.30.565.10">
    <property type="entry name" value="Histidine kinase-like ATPase, C-terminal domain"/>
    <property type="match status" value="1"/>
</dbReference>
<dbReference type="EC" id="2.7.13.3" evidence="2"/>
<dbReference type="CDD" id="cd00082">
    <property type="entry name" value="HisKA"/>
    <property type="match status" value="1"/>
</dbReference>
<accession>A0A5B9MDF4</accession>
<proteinExistence type="predicted"/>
<keyword evidence="6" id="KW-0902">Two-component regulatory system</keyword>